<protein>
    <submittedName>
        <fullName evidence="1">Uncharacterized protein</fullName>
    </submittedName>
</protein>
<proteinExistence type="predicted"/>
<dbReference type="Proteomes" id="UP000597338">
    <property type="component" value="Unassembled WGS sequence"/>
</dbReference>
<sequence>MGSEANLSEKSRWSLFSAYNRQSNTCYKSNTNTEITPINIVLDEALRQAQAIGIAVEASHFLKPEEDHALK</sequence>
<name>A0ABQ1KZ75_9SPHI</name>
<evidence type="ECO:0000313" key="2">
    <source>
        <dbReference type="Proteomes" id="UP000597338"/>
    </source>
</evidence>
<dbReference type="EMBL" id="BMIK01000001">
    <property type="protein sequence ID" value="GGC15073.1"/>
    <property type="molecule type" value="Genomic_DNA"/>
</dbReference>
<keyword evidence="2" id="KW-1185">Reference proteome</keyword>
<comment type="caution">
    <text evidence="1">The sequence shown here is derived from an EMBL/GenBank/DDBJ whole genome shotgun (WGS) entry which is preliminary data.</text>
</comment>
<evidence type="ECO:0000313" key="1">
    <source>
        <dbReference type="EMBL" id="GGC15073.1"/>
    </source>
</evidence>
<gene>
    <name evidence="1" type="ORF">GCM10011386_03570</name>
</gene>
<organism evidence="1 2">
    <name type="scientific">Parapedobacter defluvii</name>
    <dbReference type="NCBI Taxonomy" id="2045106"/>
    <lineage>
        <taxon>Bacteria</taxon>
        <taxon>Pseudomonadati</taxon>
        <taxon>Bacteroidota</taxon>
        <taxon>Sphingobacteriia</taxon>
        <taxon>Sphingobacteriales</taxon>
        <taxon>Sphingobacteriaceae</taxon>
        <taxon>Parapedobacter</taxon>
    </lineage>
</organism>
<reference evidence="2" key="1">
    <citation type="journal article" date="2019" name="Int. J. Syst. Evol. Microbiol.">
        <title>The Global Catalogue of Microorganisms (GCM) 10K type strain sequencing project: providing services to taxonomists for standard genome sequencing and annotation.</title>
        <authorList>
            <consortium name="The Broad Institute Genomics Platform"/>
            <consortium name="The Broad Institute Genome Sequencing Center for Infectious Disease"/>
            <person name="Wu L."/>
            <person name="Ma J."/>
        </authorList>
    </citation>
    <scope>NUCLEOTIDE SEQUENCE [LARGE SCALE GENOMIC DNA]</scope>
    <source>
        <strain evidence="2">CGMCC 1.15342</strain>
    </source>
</reference>
<accession>A0ABQ1KZ75</accession>